<comment type="caution">
    <text evidence="1">The sequence shown here is derived from an EMBL/GenBank/DDBJ whole genome shotgun (WGS) entry which is preliminary data.</text>
</comment>
<dbReference type="PANTHER" id="PTHR13071">
    <property type="entry name" value="MITOCHONDRIAL 28S RIBOSOMAL PROTEIN S22"/>
    <property type="match status" value="1"/>
</dbReference>
<dbReference type="Proteomes" id="UP001159363">
    <property type="component" value="Chromosome 3"/>
</dbReference>
<evidence type="ECO:0000313" key="1">
    <source>
        <dbReference type="EMBL" id="KAJ8889103.1"/>
    </source>
</evidence>
<dbReference type="EMBL" id="JARBHB010000003">
    <property type="protein sequence ID" value="KAJ8889103.1"/>
    <property type="molecule type" value="Genomic_DNA"/>
</dbReference>
<proteinExistence type="predicted"/>
<protein>
    <submittedName>
        <fullName evidence="1">Uncharacterized protein</fullName>
    </submittedName>
</protein>
<organism evidence="1 2">
    <name type="scientific">Dryococelus australis</name>
    <dbReference type="NCBI Taxonomy" id="614101"/>
    <lineage>
        <taxon>Eukaryota</taxon>
        <taxon>Metazoa</taxon>
        <taxon>Ecdysozoa</taxon>
        <taxon>Arthropoda</taxon>
        <taxon>Hexapoda</taxon>
        <taxon>Insecta</taxon>
        <taxon>Pterygota</taxon>
        <taxon>Neoptera</taxon>
        <taxon>Polyneoptera</taxon>
        <taxon>Phasmatodea</taxon>
        <taxon>Verophasmatodea</taxon>
        <taxon>Anareolatae</taxon>
        <taxon>Phasmatidae</taxon>
        <taxon>Eurycanthinae</taxon>
        <taxon>Dryococelus</taxon>
    </lineage>
</organism>
<name>A0ABQ9HZB6_9NEOP</name>
<reference evidence="1 2" key="1">
    <citation type="submission" date="2023-02" db="EMBL/GenBank/DDBJ databases">
        <title>LHISI_Scaffold_Assembly.</title>
        <authorList>
            <person name="Stuart O.P."/>
            <person name="Cleave R."/>
            <person name="Magrath M.J.L."/>
            <person name="Mikheyev A.S."/>
        </authorList>
    </citation>
    <scope>NUCLEOTIDE SEQUENCE [LARGE SCALE GENOMIC DNA]</scope>
    <source>
        <strain evidence="1">Daus_M_001</strain>
        <tissue evidence="1">Leg muscle</tissue>
    </source>
</reference>
<keyword evidence="2" id="KW-1185">Reference proteome</keyword>
<sequence length="525" mass="59951">MDQRSDIPSGNCSNQLGGGVGIVLWCVAGDRDPAPLFINPEVQKLLKQLTRIDVRKVFKKRKDEQKLAPPEYRFLTDDQLKQVMKEASEKVDQKLQMPPVVKKYDEGDVVISQDPELKGYCEATFIFTDISYAFSPVSDRLVVVRDTDGTLRKASCEQRSRMNQLYFPMPGRQMHMPRMFQDEYLQPLLEQGRYEFVLDRACIQLEPDNPEFQRITSATYNHVDEYRKYDALRSTRHFGPLAFHLAWHHRIDNLLLEIIQTGRLIDVLGLLRDRHGEHPVVYNMQHCKYKDSIVRENAWKVIASSLNKKADPEFASPGCIDMLLAADVVADVMTGRKIEGKSHAFHTAFGWVVTGNAPCASKGVLEGRRGPSVKFLLREAQQCENHFISTHKCGEDGRFVLRLPFRSSTCNLGNSSSRAVRRLGGLECRLAKMSELKHYYQDFMEEYENFGHMTCIGQLTPTRDGYQVSLTTNGMSQLEKRYQECGHVLRTLCHPCLKLIVKFMRGSIQRNLIAQRPVTAGVRGS</sequence>
<accession>A0ABQ9HZB6</accession>
<gene>
    <name evidence="1" type="ORF">PR048_008597</name>
</gene>
<evidence type="ECO:0000313" key="2">
    <source>
        <dbReference type="Proteomes" id="UP001159363"/>
    </source>
</evidence>
<dbReference type="Pfam" id="PF10245">
    <property type="entry name" value="MRP-S22"/>
    <property type="match status" value="1"/>
</dbReference>
<dbReference type="InterPro" id="IPR019374">
    <property type="entry name" value="Ribosomal_mS22"/>
</dbReference>
<dbReference type="PANTHER" id="PTHR13071:SF4">
    <property type="entry name" value="SMALL RIBOSOMAL SUBUNIT PROTEIN MS22"/>
    <property type="match status" value="1"/>
</dbReference>